<accession>A0A382FWV7</accession>
<dbReference type="AlphaFoldDB" id="A0A382FWV7"/>
<gene>
    <name evidence="1" type="ORF">METZ01_LOCUS220430</name>
</gene>
<feature type="non-terminal residue" evidence="1">
    <location>
        <position position="30"/>
    </location>
</feature>
<organism evidence="1">
    <name type="scientific">marine metagenome</name>
    <dbReference type="NCBI Taxonomy" id="408172"/>
    <lineage>
        <taxon>unclassified sequences</taxon>
        <taxon>metagenomes</taxon>
        <taxon>ecological metagenomes</taxon>
    </lineage>
</organism>
<evidence type="ECO:0000313" key="1">
    <source>
        <dbReference type="EMBL" id="SVB67576.1"/>
    </source>
</evidence>
<reference evidence="1" key="1">
    <citation type="submission" date="2018-05" db="EMBL/GenBank/DDBJ databases">
        <authorList>
            <person name="Lanie J.A."/>
            <person name="Ng W.-L."/>
            <person name="Kazmierczak K.M."/>
            <person name="Andrzejewski T.M."/>
            <person name="Davidsen T.M."/>
            <person name="Wayne K.J."/>
            <person name="Tettelin H."/>
            <person name="Glass J.I."/>
            <person name="Rusch D."/>
            <person name="Podicherti R."/>
            <person name="Tsui H.-C.T."/>
            <person name="Winkler M.E."/>
        </authorList>
    </citation>
    <scope>NUCLEOTIDE SEQUENCE</scope>
</reference>
<dbReference type="EMBL" id="UINC01052349">
    <property type="protein sequence ID" value="SVB67576.1"/>
    <property type="molecule type" value="Genomic_DNA"/>
</dbReference>
<name>A0A382FWV7_9ZZZZ</name>
<sequence>MPQLTGDKVSLSPGFDVLLEAVHGSKPLDE</sequence>
<proteinExistence type="predicted"/>
<protein>
    <submittedName>
        <fullName evidence="1">Uncharacterized protein</fullName>
    </submittedName>
</protein>